<evidence type="ECO:0000256" key="12">
    <source>
        <dbReference type="RuleBase" id="RU000679"/>
    </source>
</evidence>
<keyword evidence="7" id="KW-0915">Sodium</keyword>
<evidence type="ECO:0000256" key="3">
    <source>
        <dbReference type="ARBA" id="ARBA00022448"/>
    </source>
</evidence>
<proteinExistence type="inferred from homology"/>
<dbReference type="Proteomes" id="UP001153712">
    <property type="component" value="Chromosome 6"/>
</dbReference>
<name>A0A9N9TZ95_PHYSR</name>
<evidence type="ECO:0000256" key="6">
    <source>
        <dbReference type="ARBA" id="ARBA00022989"/>
    </source>
</evidence>
<feature type="transmembrane region" description="Helical" evidence="13">
    <location>
        <begin position="508"/>
        <end position="534"/>
    </location>
</feature>
<keyword evidence="3 12" id="KW-0813">Transport</keyword>
<keyword evidence="11 12" id="KW-0407">Ion channel</keyword>
<evidence type="ECO:0000256" key="2">
    <source>
        <dbReference type="ARBA" id="ARBA00007193"/>
    </source>
</evidence>
<dbReference type="PANTHER" id="PTHR11690">
    <property type="entry name" value="AMILORIDE-SENSITIVE SODIUM CHANNEL-RELATED"/>
    <property type="match status" value="1"/>
</dbReference>
<keyword evidence="15" id="KW-1185">Reference proteome</keyword>
<evidence type="ECO:0000256" key="7">
    <source>
        <dbReference type="ARBA" id="ARBA00023053"/>
    </source>
</evidence>
<evidence type="ECO:0000256" key="10">
    <source>
        <dbReference type="ARBA" id="ARBA00023201"/>
    </source>
</evidence>
<keyword evidence="9 13" id="KW-0472">Membrane</keyword>
<dbReference type="AlphaFoldDB" id="A0A9N9TZ95"/>
<organism evidence="14 15">
    <name type="scientific">Phyllotreta striolata</name>
    <name type="common">Striped flea beetle</name>
    <name type="synonym">Crioceris striolata</name>
    <dbReference type="NCBI Taxonomy" id="444603"/>
    <lineage>
        <taxon>Eukaryota</taxon>
        <taxon>Metazoa</taxon>
        <taxon>Ecdysozoa</taxon>
        <taxon>Arthropoda</taxon>
        <taxon>Hexapoda</taxon>
        <taxon>Insecta</taxon>
        <taxon>Pterygota</taxon>
        <taxon>Neoptera</taxon>
        <taxon>Endopterygota</taxon>
        <taxon>Coleoptera</taxon>
        <taxon>Polyphaga</taxon>
        <taxon>Cucujiformia</taxon>
        <taxon>Chrysomeloidea</taxon>
        <taxon>Chrysomelidae</taxon>
        <taxon>Galerucinae</taxon>
        <taxon>Alticini</taxon>
        <taxon>Phyllotreta</taxon>
    </lineage>
</organism>
<dbReference type="PANTHER" id="PTHR11690:SF288">
    <property type="entry name" value="AMILORIDE-SENSITIVE NA+ CHANNEL-RELATED"/>
    <property type="match status" value="1"/>
</dbReference>
<evidence type="ECO:0000256" key="4">
    <source>
        <dbReference type="ARBA" id="ARBA00022461"/>
    </source>
</evidence>
<gene>
    <name evidence="14" type="ORF">PHYEVI_LOCUS9755</name>
</gene>
<evidence type="ECO:0000313" key="15">
    <source>
        <dbReference type="Proteomes" id="UP001153712"/>
    </source>
</evidence>
<protein>
    <submittedName>
        <fullName evidence="14">Uncharacterized protein</fullName>
    </submittedName>
</protein>
<accession>A0A9N9TZ95</accession>
<evidence type="ECO:0000256" key="1">
    <source>
        <dbReference type="ARBA" id="ARBA00004141"/>
    </source>
</evidence>
<evidence type="ECO:0000313" key="14">
    <source>
        <dbReference type="EMBL" id="CAG9863464.1"/>
    </source>
</evidence>
<evidence type="ECO:0000256" key="9">
    <source>
        <dbReference type="ARBA" id="ARBA00023136"/>
    </source>
</evidence>
<keyword evidence="4 12" id="KW-0894">Sodium channel</keyword>
<evidence type="ECO:0000256" key="11">
    <source>
        <dbReference type="ARBA" id="ARBA00023303"/>
    </source>
</evidence>
<dbReference type="OrthoDB" id="6021021at2759"/>
<reference evidence="14" key="1">
    <citation type="submission" date="2022-01" db="EMBL/GenBank/DDBJ databases">
        <authorList>
            <person name="King R."/>
        </authorList>
    </citation>
    <scope>NUCLEOTIDE SEQUENCE</scope>
</reference>
<dbReference type="InterPro" id="IPR001873">
    <property type="entry name" value="ENaC"/>
</dbReference>
<keyword evidence="10 12" id="KW-0739">Sodium transport</keyword>
<dbReference type="Pfam" id="PF00858">
    <property type="entry name" value="ASC"/>
    <property type="match status" value="1"/>
</dbReference>
<comment type="subcellular location">
    <subcellularLocation>
        <location evidence="1">Membrane</location>
        <topology evidence="1">Multi-pass membrane protein</topology>
    </subcellularLocation>
</comment>
<feature type="transmembrane region" description="Helical" evidence="13">
    <location>
        <begin position="43"/>
        <end position="60"/>
    </location>
</feature>
<dbReference type="Gene3D" id="2.60.470.10">
    <property type="entry name" value="Acid-sensing ion channels like domains"/>
    <property type="match status" value="1"/>
</dbReference>
<evidence type="ECO:0000256" key="8">
    <source>
        <dbReference type="ARBA" id="ARBA00023065"/>
    </source>
</evidence>
<comment type="similarity">
    <text evidence="2 12">Belongs to the amiloride-sensitive sodium channel (TC 1.A.6) family.</text>
</comment>
<dbReference type="EMBL" id="OU900099">
    <property type="protein sequence ID" value="CAG9863464.1"/>
    <property type="molecule type" value="Genomic_DNA"/>
</dbReference>
<keyword evidence="6 13" id="KW-1133">Transmembrane helix</keyword>
<dbReference type="PRINTS" id="PR01078">
    <property type="entry name" value="AMINACHANNEL"/>
</dbReference>
<dbReference type="GO" id="GO:0015280">
    <property type="term" value="F:ligand-gated sodium channel activity"/>
    <property type="evidence" value="ECO:0007669"/>
    <property type="project" value="TreeGrafter"/>
</dbReference>
<dbReference type="GO" id="GO:0005886">
    <property type="term" value="C:plasma membrane"/>
    <property type="evidence" value="ECO:0007669"/>
    <property type="project" value="TreeGrafter"/>
</dbReference>
<keyword evidence="5 12" id="KW-0812">Transmembrane</keyword>
<keyword evidence="8 12" id="KW-0406">Ion transport</keyword>
<evidence type="ECO:0000256" key="13">
    <source>
        <dbReference type="SAM" id="Phobius"/>
    </source>
</evidence>
<dbReference type="Gene3D" id="1.10.287.770">
    <property type="entry name" value="YojJ-like"/>
    <property type="match status" value="1"/>
</dbReference>
<evidence type="ECO:0000256" key="5">
    <source>
        <dbReference type="ARBA" id="ARBA00022692"/>
    </source>
</evidence>
<sequence length="553" mass="64317">MAERKEHPKFFRSLRNYFREYCRNTSIHGFRYFGENRTYFERVWWFLVFGVTLAACVMSIREVYNKWLRSPVIVSFATKGTPIYTIPFPAVTICPTFKSVQAIYSHTNIIKKLNHNVSLTEKERKILDYMGLICDSNKAIKHSDIDYFTDDFYETLKEVNRWEFEEGSLMQYGFSPQIKGDEFPFGSCTYLDVQYNPCVLFKPVITDEGICYTFNMLDKREIFKEVSWIPKEFYNARKPSIGTWTLEGGYSDEAGLFPYPKRAMFAGATSGLTVKLFMPKNNKDHSCKQGNQGFRVSLHLPSRIPRPSQDYFRVPLDQTVMAAINPEMTATDSAVEKYSPSKRECYFPNEKKLRFFKLYTAKNCQLECQTNYTLRFCDCVNFFMPRENGTKMCGISKLGCMQKAYFSFRLGDNLRNKLGDRFQTNERAKKLLKRYKGCDCLPTCTDLTYNVVTSQSPWDVMESIKAERMNWSAEIENDDYYVSKLILFFKSSSFVTSERHELYGPTDFLANFGGLLGLFTGFSILSLMEAIYFLTVRLCCNSRAYGYWAGPEN</sequence>